<accession>A0A7H0HSV9</accession>
<protein>
    <submittedName>
        <fullName evidence="2">Uncharacterized protein</fullName>
    </submittedName>
</protein>
<dbReference type="RefSeq" id="WP_187740782.1">
    <property type="nucleotide sequence ID" value="NZ_CP060825.1"/>
</dbReference>
<feature type="region of interest" description="Disordered" evidence="1">
    <location>
        <begin position="1"/>
        <end position="22"/>
    </location>
</feature>
<evidence type="ECO:0000256" key="1">
    <source>
        <dbReference type="SAM" id="MobiDB-lite"/>
    </source>
</evidence>
<proteinExistence type="predicted"/>
<evidence type="ECO:0000313" key="3">
    <source>
        <dbReference type="Proteomes" id="UP000516230"/>
    </source>
</evidence>
<dbReference type="Proteomes" id="UP000516230">
    <property type="component" value="Chromosome"/>
</dbReference>
<evidence type="ECO:0000313" key="2">
    <source>
        <dbReference type="EMBL" id="QNP63625.1"/>
    </source>
</evidence>
<name>A0A7H0HSV9_9ACTN</name>
<feature type="compositionally biased region" description="Basic and acidic residues" evidence="1">
    <location>
        <begin position="12"/>
        <end position="22"/>
    </location>
</feature>
<gene>
    <name evidence="2" type="ORF">IAG43_12230</name>
</gene>
<organism evidence="2 3">
    <name type="scientific">Streptomyces genisteinicus</name>
    <dbReference type="NCBI Taxonomy" id="2768068"/>
    <lineage>
        <taxon>Bacteria</taxon>
        <taxon>Bacillati</taxon>
        <taxon>Actinomycetota</taxon>
        <taxon>Actinomycetes</taxon>
        <taxon>Kitasatosporales</taxon>
        <taxon>Streptomycetaceae</taxon>
        <taxon>Streptomyces</taxon>
    </lineage>
</organism>
<dbReference type="EMBL" id="CP060825">
    <property type="protein sequence ID" value="QNP63625.1"/>
    <property type="molecule type" value="Genomic_DNA"/>
</dbReference>
<dbReference type="KEGG" id="sgj:IAG43_12230"/>
<reference evidence="2 3" key="1">
    <citation type="submission" date="2020-08" db="EMBL/GenBank/DDBJ databases">
        <title>A novel species.</title>
        <authorList>
            <person name="Gao J."/>
        </authorList>
    </citation>
    <scope>NUCLEOTIDE SEQUENCE [LARGE SCALE GENOMIC DNA]</scope>
    <source>
        <strain evidence="2 3">CRPJ-33</strain>
    </source>
</reference>
<sequence>MNESSWRRRMREARAHDPDATARLLEEMGTEERDDAEVEAEHRRSLLSAMQEYQPGATLQEELRLRLTGPEAERGALRFQWGHALLDPVEKAVSKAAGTPVELEVTGLSRGSTVVHARPTTTVPADPETLDGPVPTAADKGVRTFARLLTALEEGEDVREWAQLFDSVDALSKALSQFRLSLALTWYAADGGMRQASLTRRGVDYAKRLQATRDDDQEFTISGRVTELRSSGVVKVKSGLARHAPAYDVRVEPEQLVRMRLTLGDNVHFKVRYRRKLDAVGRTRASEYYFLDVAAEELTLDLGISRSDDSDDRPEGRS</sequence>
<dbReference type="AlphaFoldDB" id="A0A7H0HSV9"/>
<keyword evidence="3" id="KW-1185">Reference proteome</keyword>